<keyword evidence="1" id="KW-0812">Transmembrane</keyword>
<evidence type="ECO:0000256" key="1">
    <source>
        <dbReference type="SAM" id="Phobius"/>
    </source>
</evidence>
<accession>A0A2Z2MDF7</accession>
<evidence type="ECO:0000313" key="3">
    <source>
        <dbReference type="Proteomes" id="UP000250179"/>
    </source>
</evidence>
<feature type="transmembrane region" description="Helical" evidence="1">
    <location>
        <begin position="234"/>
        <end position="256"/>
    </location>
</feature>
<dbReference type="GO" id="GO:0005886">
    <property type="term" value="C:plasma membrane"/>
    <property type="evidence" value="ECO:0007669"/>
    <property type="project" value="UniProtKB-SubCell"/>
</dbReference>
<feature type="transmembrane region" description="Helical" evidence="1">
    <location>
        <begin position="38"/>
        <end position="58"/>
    </location>
</feature>
<keyword evidence="1" id="KW-1133">Transmembrane helix</keyword>
<dbReference type="KEGG" id="tprf:A3L09_05415"/>
<keyword evidence="1" id="KW-0472">Membrane</keyword>
<protein>
    <submittedName>
        <fullName evidence="2">Uncharacterized protein</fullName>
    </submittedName>
</protein>
<dbReference type="EMBL" id="CP014862">
    <property type="protein sequence ID" value="ASJ02732.1"/>
    <property type="molecule type" value="Genomic_DNA"/>
</dbReference>
<keyword evidence="3" id="KW-1185">Reference proteome</keyword>
<feature type="transmembrane region" description="Helical" evidence="1">
    <location>
        <begin position="85"/>
        <end position="106"/>
    </location>
</feature>
<gene>
    <name evidence="2" type="ORF">A3L09_05415</name>
</gene>
<evidence type="ECO:0000313" key="2">
    <source>
        <dbReference type="EMBL" id="ASJ02732.1"/>
    </source>
</evidence>
<dbReference type="GO" id="GO:0140359">
    <property type="term" value="F:ABC-type transporter activity"/>
    <property type="evidence" value="ECO:0007669"/>
    <property type="project" value="InterPro"/>
</dbReference>
<proteinExistence type="predicted"/>
<reference evidence="2 3" key="1">
    <citation type="submission" date="2016-03" db="EMBL/GenBank/DDBJ databases">
        <title>Complete genome sequence of Thermococcus profundus strain DT5432.</title>
        <authorList>
            <person name="Oger P.M."/>
        </authorList>
    </citation>
    <scope>NUCLEOTIDE SEQUENCE [LARGE SCALE GENOMIC DNA]</scope>
    <source>
        <strain evidence="2 3">DT 5432</strain>
    </source>
</reference>
<dbReference type="Proteomes" id="UP000250179">
    <property type="component" value="Chromosome"/>
</dbReference>
<name>A0A2Z2MDF7_THEPR</name>
<dbReference type="Pfam" id="PF12679">
    <property type="entry name" value="ABC2_membrane_2"/>
    <property type="match status" value="1"/>
</dbReference>
<feature type="transmembrane region" description="Helical" evidence="1">
    <location>
        <begin position="151"/>
        <end position="176"/>
    </location>
</feature>
<organism evidence="2 3">
    <name type="scientific">Thermococcus profundus</name>
    <dbReference type="NCBI Taxonomy" id="49899"/>
    <lineage>
        <taxon>Archaea</taxon>
        <taxon>Methanobacteriati</taxon>
        <taxon>Methanobacteriota</taxon>
        <taxon>Thermococci</taxon>
        <taxon>Thermococcales</taxon>
        <taxon>Thermococcaceae</taxon>
        <taxon>Thermococcus</taxon>
    </lineage>
</organism>
<sequence length="266" mass="29588">MIPSFFIFKAGKRLPLRENGYVVKIIAENVNPPLPLELSAQAEVLFLFLVILVGANAIRDELRKKAGESSVVDLRYFLGKFVGHAVLFSVASIISVLIDAVLLIYVGAPSSRVLLKDVLLEGMVFSLMVIQLLALGYLLSTVSSETSTPLILALVAMYVIFVTVPMAVEFMLYLTYAPMGELVKDPRIVDAEVRTLVTRYLFFEPNLQMSEIISGAWEGGEKYIGMSFALRKGIYNIANLLVMSVIYLCPAAFRVYRSSKKNPEYR</sequence>
<feature type="transmembrane region" description="Helical" evidence="1">
    <location>
        <begin position="118"/>
        <end position="139"/>
    </location>
</feature>
<dbReference type="AlphaFoldDB" id="A0A2Z2MDF7"/>